<organism evidence="5 6">
    <name type="scientific">Lederbergia lenta</name>
    <name type="common">Bacillus lentus</name>
    <dbReference type="NCBI Taxonomy" id="1467"/>
    <lineage>
        <taxon>Bacteria</taxon>
        <taxon>Bacillati</taxon>
        <taxon>Bacillota</taxon>
        <taxon>Bacilli</taxon>
        <taxon>Bacillales</taxon>
        <taxon>Bacillaceae</taxon>
        <taxon>Lederbergia</taxon>
    </lineage>
</organism>
<dbReference type="KEGG" id="blen:NCTC4824_00567"/>
<evidence type="ECO:0000256" key="2">
    <source>
        <dbReference type="ARBA" id="ARBA00006573"/>
    </source>
</evidence>
<gene>
    <name evidence="5" type="primary">sspH_2</name>
    <name evidence="4" type="synonym">sspH</name>
    <name evidence="5" type="ORF">NCTC4824_00567</name>
</gene>
<evidence type="ECO:0000256" key="4">
    <source>
        <dbReference type="HAMAP-Rule" id="MF_00667"/>
    </source>
</evidence>
<evidence type="ECO:0000313" key="6">
    <source>
        <dbReference type="Proteomes" id="UP000249134"/>
    </source>
</evidence>
<accession>A0A2X4W1W8</accession>
<dbReference type="NCBIfam" id="TIGR02861">
    <property type="entry name" value="SASP_H"/>
    <property type="match status" value="1"/>
</dbReference>
<protein>
    <recommendedName>
        <fullName evidence="4">Small, acid-soluble spore protein H</fullName>
        <shortName evidence="4">SASP H</shortName>
    </recommendedName>
</protein>
<proteinExistence type="evidence at transcript level"/>
<dbReference type="HAMAP" id="MF_00667">
    <property type="entry name" value="SspH"/>
    <property type="match status" value="1"/>
</dbReference>
<dbReference type="Pfam" id="PF08141">
    <property type="entry name" value="SspH"/>
    <property type="match status" value="1"/>
</dbReference>
<dbReference type="AlphaFoldDB" id="A0A2X4W1W8"/>
<dbReference type="GO" id="GO:0030435">
    <property type="term" value="P:sporulation resulting in formation of a cellular spore"/>
    <property type="evidence" value="ECO:0007669"/>
    <property type="project" value="UniProtKB-KW"/>
</dbReference>
<keyword evidence="6" id="KW-1185">Reference proteome</keyword>
<evidence type="ECO:0000256" key="3">
    <source>
        <dbReference type="ARBA" id="ARBA00022969"/>
    </source>
</evidence>
<evidence type="ECO:0000313" key="5">
    <source>
        <dbReference type="EMBL" id="SQI52902.1"/>
    </source>
</evidence>
<name>A0A2X4W1W8_LEDLE</name>
<comment type="similarity">
    <text evidence="2 4">Belongs to the SspH family.</text>
</comment>
<dbReference type="GO" id="GO:0030436">
    <property type="term" value="P:asexual sporulation"/>
    <property type="evidence" value="ECO:0007669"/>
    <property type="project" value="UniProtKB-UniRule"/>
</dbReference>
<comment type="induction">
    <text evidence="4">Expressed only in the forespore compartment of sporulating cells.</text>
</comment>
<dbReference type="EMBL" id="LS483476">
    <property type="protein sequence ID" value="SQI52902.1"/>
    <property type="molecule type" value="Genomic_DNA"/>
</dbReference>
<keyword evidence="3 4" id="KW-0749">Sporulation</keyword>
<dbReference type="InterPro" id="IPR012610">
    <property type="entry name" value="SASP_SspH"/>
</dbReference>
<dbReference type="RefSeq" id="WP_285865834.1">
    <property type="nucleotide sequence ID" value="NZ_CBCSGM010000002.1"/>
</dbReference>
<sequence>MRQEVIIIDIQRAQEIMNATNKINVHYRGIPVYLQEVHTNTKTATILPLDELNNEQVVDLDGLFETGP</sequence>
<reference evidence="5 6" key="1">
    <citation type="submission" date="2018-06" db="EMBL/GenBank/DDBJ databases">
        <authorList>
            <consortium name="Pathogen Informatics"/>
            <person name="Doyle S."/>
        </authorList>
    </citation>
    <scope>NUCLEOTIDE SEQUENCE [LARGE SCALE GENOMIC DNA]</scope>
    <source>
        <strain evidence="5 6">NCTC4824</strain>
    </source>
</reference>
<dbReference type="GO" id="GO:0042601">
    <property type="term" value="C:endospore-forming forespore"/>
    <property type="evidence" value="ECO:0007669"/>
    <property type="project" value="InterPro"/>
</dbReference>
<comment type="subcellular location">
    <subcellularLocation>
        <location evidence="1 4">Spore core</location>
    </subcellularLocation>
</comment>
<evidence type="ECO:0000256" key="1">
    <source>
        <dbReference type="ARBA" id="ARBA00004288"/>
    </source>
</evidence>
<dbReference type="Proteomes" id="UP000249134">
    <property type="component" value="Chromosome 1"/>
</dbReference>